<name>X0S7T4_9ZZZZ</name>
<gene>
    <name evidence="1" type="ORF">S01H1_10478</name>
</gene>
<dbReference type="EMBL" id="BARS01005344">
    <property type="protein sequence ID" value="GAF71967.1"/>
    <property type="molecule type" value="Genomic_DNA"/>
</dbReference>
<dbReference type="SUPFAM" id="SSF51182">
    <property type="entry name" value="RmlC-like cupins"/>
    <property type="match status" value="1"/>
</dbReference>
<accession>X0S7T4</accession>
<evidence type="ECO:0000313" key="1">
    <source>
        <dbReference type="EMBL" id="GAF71967.1"/>
    </source>
</evidence>
<evidence type="ECO:0008006" key="2">
    <source>
        <dbReference type="Google" id="ProtNLM"/>
    </source>
</evidence>
<dbReference type="AlphaFoldDB" id="X0S7T4"/>
<protein>
    <recommendedName>
        <fullName evidence="2">Mannose-6-phosphate isomerase</fullName>
    </recommendedName>
</protein>
<dbReference type="Gene3D" id="2.60.120.10">
    <property type="entry name" value="Jelly Rolls"/>
    <property type="match status" value="2"/>
</dbReference>
<sequence length="354" mass="40954">MNMAVYELQSNAIEHIYKGGKMRAEFRGEENPTDDYRSEDWIFSTNRAITPGKDNPIDKGISRIEDEGEKILLTDLIETNPLLALGSEHVQKYDKQIGVLLKIFNVAEGEFLPIHWHPDDRFAKAHLDSDMGKVEAWYVMNASKDAKAWIGWNKGMYEEEIATFMERQDTEEILSEMNEVQLRPGTLLPIPSGVVHAIRGATCILEVQQPTDFSVLINYNDFECDREEALLQLHFETVIRSLDRRNFDQSILQRLFNEIDASTRDRIELIPYYMVRNFGMLSMKFDGSFKKFIKSESFYCMTVMEGKGVLMSPFKKIEVEKGKSYFVPYYLRSLVVLDKKTDDFEVMITSPPKC</sequence>
<comment type="caution">
    <text evidence="1">The sequence shown here is derived from an EMBL/GenBank/DDBJ whole genome shotgun (WGS) entry which is preliminary data.</text>
</comment>
<reference evidence="1" key="1">
    <citation type="journal article" date="2014" name="Front. Microbiol.">
        <title>High frequency of phylogenetically diverse reductive dehalogenase-homologous genes in deep subseafloor sedimentary metagenomes.</title>
        <authorList>
            <person name="Kawai M."/>
            <person name="Futagami T."/>
            <person name="Toyoda A."/>
            <person name="Takaki Y."/>
            <person name="Nishi S."/>
            <person name="Hori S."/>
            <person name="Arai W."/>
            <person name="Tsubouchi T."/>
            <person name="Morono Y."/>
            <person name="Uchiyama I."/>
            <person name="Ito T."/>
            <person name="Fujiyama A."/>
            <person name="Inagaki F."/>
            <person name="Takami H."/>
        </authorList>
    </citation>
    <scope>NUCLEOTIDE SEQUENCE</scope>
    <source>
        <strain evidence="1">Expedition CK06-06</strain>
    </source>
</reference>
<dbReference type="InterPro" id="IPR011051">
    <property type="entry name" value="RmlC_Cupin_sf"/>
</dbReference>
<dbReference type="InterPro" id="IPR014710">
    <property type="entry name" value="RmlC-like_jellyroll"/>
</dbReference>
<organism evidence="1">
    <name type="scientific">marine sediment metagenome</name>
    <dbReference type="NCBI Taxonomy" id="412755"/>
    <lineage>
        <taxon>unclassified sequences</taxon>
        <taxon>metagenomes</taxon>
        <taxon>ecological metagenomes</taxon>
    </lineage>
</organism>
<proteinExistence type="predicted"/>